<feature type="transmembrane region" description="Helical" evidence="6">
    <location>
        <begin position="39"/>
        <end position="59"/>
    </location>
</feature>
<name>S9QTN1_CYSF2</name>
<feature type="transmembrane region" description="Helical" evidence="6">
    <location>
        <begin position="402"/>
        <end position="420"/>
    </location>
</feature>
<evidence type="ECO:0000256" key="5">
    <source>
        <dbReference type="ARBA" id="ARBA00023136"/>
    </source>
</evidence>
<keyword evidence="9" id="KW-1185">Reference proteome</keyword>
<dbReference type="Gene3D" id="1.20.1250.20">
    <property type="entry name" value="MFS general substrate transporter like domains"/>
    <property type="match status" value="1"/>
</dbReference>
<dbReference type="PROSITE" id="PS50850">
    <property type="entry name" value="MFS"/>
    <property type="match status" value="1"/>
</dbReference>
<evidence type="ECO:0000313" key="9">
    <source>
        <dbReference type="Proteomes" id="UP000011682"/>
    </source>
</evidence>
<dbReference type="PANTHER" id="PTHR43124">
    <property type="entry name" value="PURINE EFFLUX PUMP PBUE"/>
    <property type="match status" value="1"/>
</dbReference>
<sequence>MCPLHDFDFHYHYQSWKGVESWEPVVTVSTPPRSEQRMLWLLAAVQFTHLLDFMIVMPLGPEFMRRLGITAAQFGVLVSAYTLASAGMGLLGGLWLDRFDRKRTLLGLYAGFIVSTLLCGLSDTHLGLLGARTVAGACAGLMSAVVQAIIGDVIPAERRGRAIGTVMSAYGLCAVAGVPLGLWLASQWGWRSPFWVICALGGGLWLALLFVLPAVNQHLAGRREARGGATAGPGWSPALALGWVLTFCVVFSGFLLIPYLSPYMVGNLGLQLSDLSWVYLAGGAATLFSSRWIGRLADRFGPARVLGGLLVGTVGPHLLFTHLSAAPLPGVAAVFVLFMVLTSGRAIPTLALVASRVPPALRGRYMAVNMAASDGASGAGAWVGGLLLTVMPDGALAGFGRLGWIAAGVTGCALLTLWVFGRRVTAPSAVPA</sequence>
<dbReference type="AlphaFoldDB" id="S9QTN1"/>
<proteinExistence type="predicted"/>
<feature type="transmembrane region" description="Helical" evidence="6">
    <location>
        <begin position="192"/>
        <end position="215"/>
    </location>
</feature>
<feature type="transmembrane region" description="Helical" evidence="6">
    <location>
        <begin position="277"/>
        <end position="293"/>
    </location>
</feature>
<dbReference type="InterPro" id="IPR050189">
    <property type="entry name" value="MFS_Efflux_Transporters"/>
</dbReference>
<dbReference type="GO" id="GO:0005886">
    <property type="term" value="C:plasma membrane"/>
    <property type="evidence" value="ECO:0007669"/>
    <property type="project" value="UniProtKB-SubCell"/>
</dbReference>
<feature type="domain" description="Major facilitator superfamily (MFS) profile" evidence="7">
    <location>
        <begin position="38"/>
        <end position="425"/>
    </location>
</feature>
<evidence type="ECO:0000256" key="4">
    <source>
        <dbReference type="ARBA" id="ARBA00022989"/>
    </source>
</evidence>
<feature type="transmembrane region" description="Helical" evidence="6">
    <location>
        <begin position="366"/>
        <end position="390"/>
    </location>
</feature>
<dbReference type="SUPFAM" id="SSF103473">
    <property type="entry name" value="MFS general substrate transporter"/>
    <property type="match status" value="1"/>
</dbReference>
<keyword evidence="2" id="KW-1003">Cell membrane</keyword>
<comment type="subcellular location">
    <subcellularLocation>
        <location evidence="1">Cell membrane</location>
        <topology evidence="1">Multi-pass membrane protein</topology>
    </subcellularLocation>
</comment>
<evidence type="ECO:0000313" key="8">
    <source>
        <dbReference type="EMBL" id="EPX64629.1"/>
    </source>
</evidence>
<accession>S9QTN1</accession>
<dbReference type="eggNOG" id="COG2814">
    <property type="taxonomic scope" value="Bacteria"/>
</dbReference>
<gene>
    <name evidence="8" type="ORF">D187_000051</name>
</gene>
<evidence type="ECO:0000256" key="6">
    <source>
        <dbReference type="SAM" id="Phobius"/>
    </source>
</evidence>
<evidence type="ECO:0000256" key="1">
    <source>
        <dbReference type="ARBA" id="ARBA00004651"/>
    </source>
</evidence>
<dbReference type="EMBL" id="ANAH02000001">
    <property type="protein sequence ID" value="EPX64629.1"/>
    <property type="molecule type" value="Genomic_DNA"/>
</dbReference>
<keyword evidence="5 6" id="KW-0472">Membrane</keyword>
<dbReference type="InterPro" id="IPR011701">
    <property type="entry name" value="MFS"/>
</dbReference>
<dbReference type="Proteomes" id="UP000011682">
    <property type="component" value="Unassembled WGS sequence"/>
</dbReference>
<feature type="transmembrane region" description="Helical" evidence="6">
    <location>
        <begin position="134"/>
        <end position="154"/>
    </location>
</feature>
<feature type="transmembrane region" description="Helical" evidence="6">
    <location>
        <begin position="305"/>
        <end position="325"/>
    </location>
</feature>
<dbReference type="CDD" id="cd17324">
    <property type="entry name" value="MFS_NepI_like"/>
    <property type="match status" value="1"/>
</dbReference>
<keyword evidence="4 6" id="KW-1133">Transmembrane helix</keyword>
<dbReference type="NCBIfam" id="NF038077">
    <property type="entry name" value="MFS_export_MxcK"/>
    <property type="match status" value="1"/>
</dbReference>
<feature type="transmembrane region" description="Helical" evidence="6">
    <location>
        <begin position="166"/>
        <end position="186"/>
    </location>
</feature>
<dbReference type="PANTHER" id="PTHR43124:SF3">
    <property type="entry name" value="CHLORAMPHENICOL EFFLUX PUMP RV0191"/>
    <property type="match status" value="1"/>
</dbReference>
<dbReference type="GO" id="GO:0022857">
    <property type="term" value="F:transmembrane transporter activity"/>
    <property type="evidence" value="ECO:0007669"/>
    <property type="project" value="InterPro"/>
</dbReference>
<comment type="caution">
    <text evidence="8">The sequence shown here is derived from an EMBL/GenBank/DDBJ whole genome shotgun (WGS) entry which is preliminary data.</text>
</comment>
<dbReference type="InterPro" id="IPR036259">
    <property type="entry name" value="MFS_trans_sf"/>
</dbReference>
<feature type="transmembrane region" description="Helical" evidence="6">
    <location>
        <begin position="331"/>
        <end position="354"/>
    </location>
</feature>
<evidence type="ECO:0000256" key="3">
    <source>
        <dbReference type="ARBA" id="ARBA00022692"/>
    </source>
</evidence>
<evidence type="ECO:0000259" key="7">
    <source>
        <dbReference type="PROSITE" id="PS50850"/>
    </source>
</evidence>
<dbReference type="InterPro" id="IPR020846">
    <property type="entry name" value="MFS_dom"/>
</dbReference>
<organism evidence="8 9">
    <name type="scientific">Cystobacter fuscus (strain ATCC 25194 / DSM 2262 / NBRC 100088 / M29)</name>
    <dbReference type="NCBI Taxonomy" id="1242864"/>
    <lineage>
        <taxon>Bacteria</taxon>
        <taxon>Pseudomonadati</taxon>
        <taxon>Myxococcota</taxon>
        <taxon>Myxococcia</taxon>
        <taxon>Myxococcales</taxon>
        <taxon>Cystobacterineae</taxon>
        <taxon>Archangiaceae</taxon>
        <taxon>Cystobacter</taxon>
    </lineage>
</organism>
<dbReference type="Pfam" id="PF07690">
    <property type="entry name" value="MFS_1"/>
    <property type="match status" value="2"/>
</dbReference>
<feature type="transmembrane region" description="Helical" evidence="6">
    <location>
        <begin position="108"/>
        <end position="128"/>
    </location>
</feature>
<feature type="transmembrane region" description="Helical" evidence="6">
    <location>
        <begin position="71"/>
        <end position="96"/>
    </location>
</feature>
<protein>
    <submittedName>
        <fullName evidence="8">Major facilitator superfamily MFS_1</fullName>
    </submittedName>
</protein>
<feature type="transmembrane region" description="Helical" evidence="6">
    <location>
        <begin position="235"/>
        <end position="257"/>
    </location>
</feature>
<reference evidence="8" key="1">
    <citation type="submission" date="2013-05" db="EMBL/GenBank/DDBJ databases">
        <title>Genome assembly of Cystobacter fuscus DSM 2262.</title>
        <authorList>
            <person name="Sharma G."/>
            <person name="Khatri I."/>
            <person name="Kaur C."/>
            <person name="Mayilraj S."/>
            <person name="Subramanian S."/>
        </authorList>
    </citation>
    <scope>NUCLEOTIDE SEQUENCE [LARGE SCALE GENOMIC DNA]</scope>
    <source>
        <strain evidence="8">DSM 2262</strain>
    </source>
</reference>
<evidence type="ECO:0000256" key="2">
    <source>
        <dbReference type="ARBA" id="ARBA00022475"/>
    </source>
</evidence>
<keyword evidence="3 6" id="KW-0812">Transmembrane</keyword>